<comment type="caution">
    <text evidence="1">The sequence shown here is derived from an EMBL/GenBank/DDBJ whole genome shotgun (WGS) entry which is preliminary data.</text>
</comment>
<dbReference type="EMBL" id="VSSQ01082936">
    <property type="protein sequence ID" value="MPN31419.1"/>
    <property type="molecule type" value="Genomic_DNA"/>
</dbReference>
<proteinExistence type="predicted"/>
<protein>
    <submittedName>
        <fullName evidence="1">Uncharacterized protein</fullName>
    </submittedName>
</protein>
<accession>A0A645H0B2</accession>
<dbReference type="AlphaFoldDB" id="A0A645H0B2"/>
<organism evidence="1">
    <name type="scientific">bioreactor metagenome</name>
    <dbReference type="NCBI Taxonomy" id="1076179"/>
    <lineage>
        <taxon>unclassified sequences</taxon>
        <taxon>metagenomes</taxon>
        <taxon>ecological metagenomes</taxon>
    </lineage>
</organism>
<evidence type="ECO:0000313" key="1">
    <source>
        <dbReference type="EMBL" id="MPN31419.1"/>
    </source>
</evidence>
<reference evidence="1" key="1">
    <citation type="submission" date="2019-08" db="EMBL/GenBank/DDBJ databases">
        <authorList>
            <person name="Kucharzyk K."/>
            <person name="Murdoch R.W."/>
            <person name="Higgins S."/>
            <person name="Loffler F."/>
        </authorList>
    </citation>
    <scope>NUCLEOTIDE SEQUENCE</scope>
</reference>
<gene>
    <name evidence="1" type="ORF">SDC9_178893</name>
</gene>
<name>A0A645H0B2_9ZZZZ</name>
<sequence length="117" mass="12782">MRSGGIPNFVDGVHCRIQSSIVTNRIVGSENIIVNGSWNTDDSDSVFFAENFGTSESTVSTDADQCINSALYQVFVRFFSTFGSFEFQRTCGFQNSSAFGDDVFHRSGSHSGKVVVD</sequence>